<evidence type="ECO:0000256" key="1">
    <source>
        <dbReference type="SAM" id="Phobius"/>
    </source>
</evidence>
<keyword evidence="1" id="KW-0812">Transmembrane</keyword>
<keyword evidence="3" id="KW-1185">Reference proteome</keyword>
<dbReference type="AlphaFoldDB" id="A0A1H0LTP7"/>
<protein>
    <submittedName>
        <fullName evidence="2">Uncharacterized protein</fullName>
    </submittedName>
</protein>
<proteinExistence type="predicted"/>
<dbReference type="EMBL" id="FNJM01000001">
    <property type="protein sequence ID" value="SDO71421.1"/>
    <property type="molecule type" value="Genomic_DNA"/>
</dbReference>
<reference evidence="2 3" key="1">
    <citation type="submission" date="2016-10" db="EMBL/GenBank/DDBJ databases">
        <authorList>
            <person name="de Groot N.N."/>
        </authorList>
    </citation>
    <scope>NUCLEOTIDE SEQUENCE [LARGE SCALE GENOMIC DNA]</scope>
    <source>
        <strain evidence="2 3">DSM 12272</strain>
    </source>
</reference>
<sequence>MINIIIRKKEFKKCVIMKNKDCLIDEVKYEKKNNIEKSLRMIIKENIRKDTSLISLDKIIDIKLNSDYKLVNKNRDIVIDVLSEKGIEYINYNGEFLINMYKNKSMDEALIILEKKNIKKLKMKISIIIIAMLITLFMMVTSHGIRSQGWVIILIIEGLFLSFDLLEYYRINVS</sequence>
<keyword evidence="1" id="KW-0472">Membrane</keyword>
<gene>
    <name evidence="2" type="ORF">SAMN04488529_101196</name>
</gene>
<dbReference type="STRING" id="94869.SAMN04488529_101196"/>
<evidence type="ECO:0000313" key="3">
    <source>
        <dbReference type="Proteomes" id="UP000198597"/>
    </source>
</evidence>
<feature type="transmembrane region" description="Helical" evidence="1">
    <location>
        <begin position="125"/>
        <end position="145"/>
    </location>
</feature>
<evidence type="ECO:0000313" key="2">
    <source>
        <dbReference type="EMBL" id="SDO71421.1"/>
    </source>
</evidence>
<dbReference type="Proteomes" id="UP000198597">
    <property type="component" value="Unassembled WGS sequence"/>
</dbReference>
<accession>A0A1H0LTP7</accession>
<name>A0A1H0LTP7_9CLOT</name>
<organism evidence="2 3">
    <name type="scientific">Clostridium gasigenes</name>
    <dbReference type="NCBI Taxonomy" id="94869"/>
    <lineage>
        <taxon>Bacteria</taxon>
        <taxon>Bacillati</taxon>
        <taxon>Bacillota</taxon>
        <taxon>Clostridia</taxon>
        <taxon>Eubacteriales</taxon>
        <taxon>Clostridiaceae</taxon>
        <taxon>Clostridium</taxon>
    </lineage>
</organism>
<keyword evidence="1" id="KW-1133">Transmembrane helix</keyword>
<feature type="transmembrane region" description="Helical" evidence="1">
    <location>
        <begin position="151"/>
        <end position="169"/>
    </location>
</feature>
<dbReference type="RefSeq" id="WP_089964932.1">
    <property type="nucleotide sequence ID" value="NZ_FNJM01000001.1"/>
</dbReference>